<evidence type="ECO:0000313" key="2">
    <source>
        <dbReference type="EMBL" id="KOX68225.1"/>
    </source>
</evidence>
<organism evidence="2 3">
    <name type="scientific">Melipona quadrifasciata</name>
    <dbReference type="NCBI Taxonomy" id="166423"/>
    <lineage>
        <taxon>Eukaryota</taxon>
        <taxon>Metazoa</taxon>
        <taxon>Ecdysozoa</taxon>
        <taxon>Arthropoda</taxon>
        <taxon>Hexapoda</taxon>
        <taxon>Insecta</taxon>
        <taxon>Pterygota</taxon>
        <taxon>Neoptera</taxon>
        <taxon>Endopterygota</taxon>
        <taxon>Hymenoptera</taxon>
        <taxon>Apocrita</taxon>
        <taxon>Aculeata</taxon>
        <taxon>Apoidea</taxon>
        <taxon>Anthophila</taxon>
        <taxon>Apidae</taxon>
        <taxon>Melipona</taxon>
    </lineage>
</organism>
<accession>A0A0M8ZP44</accession>
<sequence length="706" mass="78401">MLEINEIEKHPNFSLICVLQPSDAFVLIRTIEQQFLLSLESWNIHSNLRLAVESFTFGTKTKSVIVMFKRCVRSGVEIEKFARNPGKSLEFQHLFKLTLNSRIQELHRSAKPPSMVRTRFQPDHECLRTIKWNTVAFTAFGRSSAKLNWSDRAAQVVSDGIVSGRSVAIGNGARCGTRDLKAEGLKVKIVRRNIVEVHKSCFDKRTDCKVAVMWNVGYERIRERSTRKKLETGEIDTRHSRDNLQISKLLKITLRFLAKRQIPDFLNFLQILLARSKSQTPKLPENFESLKTKINKQQKLPKDKKGGVDRSSTVIAKEPEVTEIHNCLKSDSGRCISEETAVEIVEMSATAGLPSSSKQPDNCGETRVGSCLTLLQLEDIAAAYFFEVLDCIELYYSLDRRSVQDESERNHAIELYQCFISHFVRRLANGSVLSTPDPGLVIDFVISRRIFGPISSTKGPASQGTPPNSPAAVSAFSRVVAASQTNKQAQNQVQGNALGLAAVLLQGAQAGSAGSGSSSGSSSNSQNSQTGASPSSPAAVYIGNNHAASPMVSSRRYDSSNNAKAFEEFVHLSEERFFLSHIPIFSPTLEIQKLEIRRVGGSGYMPLGQAECCDLEDGKKSTNAGKVAEKSKDKMDEDVCSKLSRPLVESIRDTTESYPQLCSQTFVKIMKHFTSAILRNGIDLESFLKSIEHEHRFMSINILDNE</sequence>
<keyword evidence="3" id="KW-1185">Reference proteome</keyword>
<dbReference type="STRING" id="166423.A0A0M8ZP44"/>
<gene>
    <name evidence="2" type="ORF">WN51_06119</name>
</gene>
<dbReference type="Proteomes" id="UP000053105">
    <property type="component" value="Unassembled WGS sequence"/>
</dbReference>
<protein>
    <submittedName>
        <fullName evidence="2">Uncharacterized protein</fullName>
    </submittedName>
</protein>
<proteinExistence type="predicted"/>
<reference evidence="2 3" key="1">
    <citation type="submission" date="2015-07" db="EMBL/GenBank/DDBJ databases">
        <title>The genome of Melipona quadrifasciata.</title>
        <authorList>
            <person name="Pan H."/>
            <person name="Kapheim K."/>
        </authorList>
    </citation>
    <scope>NUCLEOTIDE SEQUENCE [LARGE SCALE GENOMIC DNA]</scope>
    <source>
        <strain evidence="2">0111107301</strain>
        <tissue evidence="2">Whole body</tissue>
    </source>
</reference>
<feature type="compositionally biased region" description="Low complexity" evidence="1">
    <location>
        <begin position="513"/>
        <end position="533"/>
    </location>
</feature>
<dbReference type="EMBL" id="KQ435944">
    <property type="protein sequence ID" value="KOX68225.1"/>
    <property type="molecule type" value="Genomic_DNA"/>
</dbReference>
<dbReference type="AlphaFoldDB" id="A0A0M8ZP44"/>
<evidence type="ECO:0000256" key="1">
    <source>
        <dbReference type="SAM" id="MobiDB-lite"/>
    </source>
</evidence>
<feature type="region of interest" description="Disordered" evidence="1">
    <location>
        <begin position="513"/>
        <end position="542"/>
    </location>
</feature>
<name>A0A0M8ZP44_9HYME</name>
<evidence type="ECO:0000313" key="3">
    <source>
        <dbReference type="Proteomes" id="UP000053105"/>
    </source>
</evidence>